<evidence type="ECO:0000256" key="5">
    <source>
        <dbReference type="ARBA" id="ARBA00022692"/>
    </source>
</evidence>
<evidence type="ECO:0000256" key="3">
    <source>
        <dbReference type="ARBA" id="ARBA00022452"/>
    </source>
</evidence>
<evidence type="ECO:0000256" key="7">
    <source>
        <dbReference type="ARBA" id="ARBA00023065"/>
    </source>
</evidence>
<protein>
    <submittedName>
        <fullName evidence="16">Pesticin receptor</fullName>
    </submittedName>
</protein>
<dbReference type="KEGG" id="micc:AUP74_01142"/>
<dbReference type="Gene3D" id="2.40.170.20">
    <property type="entry name" value="TonB-dependent receptor, beta-barrel domain"/>
    <property type="match status" value="1"/>
</dbReference>
<evidence type="ECO:0000256" key="10">
    <source>
        <dbReference type="ARBA" id="ARBA00023237"/>
    </source>
</evidence>
<dbReference type="InterPro" id="IPR039426">
    <property type="entry name" value="TonB-dep_rcpt-like"/>
</dbReference>
<dbReference type="GO" id="GO:0009279">
    <property type="term" value="C:cell outer membrane"/>
    <property type="evidence" value="ECO:0007669"/>
    <property type="project" value="UniProtKB-SubCell"/>
</dbReference>
<dbReference type="GO" id="GO:0006826">
    <property type="term" value="P:iron ion transport"/>
    <property type="evidence" value="ECO:0007669"/>
    <property type="project" value="UniProtKB-KW"/>
</dbReference>
<comment type="subcellular location">
    <subcellularLocation>
        <location evidence="1 11">Cell outer membrane</location>
        <topology evidence="1 11">Multi-pass membrane protein</topology>
    </subcellularLocation>
</comment>
<evidence type="ECO:0000256" key="1">
    <source>
        <dbReference type="ARBA" id="ARBA00004571"/>
    </source>
</evidence>
<evidence type="ECO:0000313" key="17">
    <source>
        <dbReference type="Proteomes" id="UP000095672"/>
    </source>
</evidence>
<evidence type="ECO:0000256" key="6">
    <source>
        <dbReference type="ARBA" id="ARBA00023004"/>
    </source>
</evidence>
<dbReference type="PROSITE" id="PS52016">
    <property type="entry name" value="TONB_DEPENDENT_REC_3"/>
    <property type="match status" value="1"/>
</dbReference>
<evidence type="ECO:0000256" key="4">
    <source>
        <dbReference type="ARBA" id="ARBA00022496"/>
    </source>
</evidence>
<organism evidence="16 17">
    <name type="scientific">Microbulbifer aggregans</name>
    <dbReference type="NCBI Taxonomy" id="1769779"/>
    <lineage>
        <taxon>Bacteria</taxon>
        <taxon>Pseudomonadati</taxon>
        <taxon>Pseudomonadota</taxon>
        <taxon>Gammaproteobacteria</taxon>
        <taxon>Cellvibrionales</taxon>
        <taxon>Microbulbiferaceae</taxon>
        <taxon>Microbulbifer</taxon>
    </lineage>
</organism>
<dbReference type="OrthoDB" id="127311at2"/>
<dbReference type="RefSeq" id="WP_069946724.1">
    <property type="nucleotide sequence ID" value="NZ_CP014143.1"/>
</dbReference>
<comment type="similarity">
    <text evidence="11 12">Belongs to the TonB-dependent receptor family.</text>
</comment>
<dbReference type="Pfam" id="PF00593">
    <property type="entry name" value="TonB_dep_Rec_b-barrel"/>
    <property type="match status" value="1"/>
</dbReference>
<dbReference type="InterPro" id="IPR036942">
    <property type="entry name" value="Beta-barrel_TonB_sf"/>
</dbReference>
<dbReference type="EMBL" id="CP014143">
    <property type="protein sequence ID" value="AOS96604.1"/>
    <property type="molecule type" value="Genomic_DNA"/>
</dbReference>
<evidence type="ECO:0000259" key="14">
    <source>
        <dbReference type="Pfam" id="PF00593"/>
    </source>
</evidence>
<feature type="domain" description="TonB-dependent receptor plug" evidence="15">
    <location>
        <begin position="49"/>
        <end position="157"/>
    </location>
</feature>
<evidence type="ECO:0000256" key="9">
    <source>
        <dbReference type="ARBA" id="ARBA00023136"/>
    </source>
</evidence>
<dbReference type="STRING" id="1769779.AUP74_01142"/>
<feature type="domain" description="TonB-dependent receptor-like beta-barrel" evidence="14">
    <location>
        <begin position="275"/>
        <end position="712"/>
    </location>
</feature>
<name>A0A1C9W617_9GAMM</name>
<keyword evidence="3 11" id="KW-1134">Transmembrane beta strand</keyword>
<dbReference type="InterPro" id="IPR012910">
    <property type="entry name" value="Plug_dom"/>
</dbReference>
<evidence type="ECO:0000256" key="12">
    <source>
        <dbReference type="RuleBase" id="RU003357"/>
    </source>
</evidence>
<keyword evidence="2 11" id="KW-0813">Transport</keyword>
<keyword evidence="7" id="KW-0406">Ion transport</keyword>
<dbReference type="PANTHER" id="PTHR32552:SF81">
    <property type="entry name" value="TONB-DEPENDENT OUTER MEMBRANE RECEPTOR"/>
    <property type="match status" value="1"/>
</dbReference>
<keyword evidence="13" id="KW-0732">Signal</keyword>
<keyword evidence="5 11" id="KW-0812">Transmembrane</keyword>
<reference evidence="17" key="1">
    <citation type="submission" date="2016-01" db="EMBL/GenBank/DDBJ databases">
        <title>Complete genome sequence of Microbulbifer sp. CCB-MM1, a halophile isolated from Matang Mangrove Forest, Perak.</title>
        <authorList>
            <person name="Moh T.H."/>
            <person name="Dinesh B."/>
            <person name="Lau N.-S."/>
            <person name="Go F."/>
            <person name="Alexander Chong S.-C."/>
        </authorList>
    </citation>
    <scope>NUCLEOTIDE SEQUENCE [LARGE SCALE GENOMIC DNA]</scope>
    <source>
        <strain evidence="17">CCB-MM1</strain>
    </source>
</reference>
<dbReference type="SUPFAM" id="SSF56935">
    <property type="entry name" value="Porins"/>
    <property type="match status" value="1"/>
</dbReference>
<dbReference type="AlphaFoldDB" id="A0A1C9W617"/>
<dbReference type="Pfam" id="PF07715">
    <property type="entry name" value="Plug"/>
    <property type="match status" value="1"/>
</dbReference>
<keyword evidence="8 12" id="KW-0798">TonB box</keyword>
<feature type="chain" id="PRO_5008895472" evidence="13">
    <location>
        <begin position="26"/>
        <end position="750"/>
    </location>
</feature>
<sequence length="750" mass="83083" precursor="true">MTKHNKKLIALAIAAAHTVPFAVQAQEGGQQSQALEEVVVTASRRSESIQEIPYNITAVTGEAIQNIGADDLSKMSQFIPGMQMIDSGARSTGLVTLRGMNVGGLQAAENQGGSDIISRYVNDTPLLIDFKLVDVDRVEVLRGPQGTLYGRGAMGGTLRYILNKPTTDAVEGSVSTELYQNSESDGLSSDVTGIFNLPLSETLALRVSANRIDDAGFVDYVNVLTEPGVSNDSRVVKDANTEETTSVRAALRWEPTEDFHAQVSYYLQDQQAGGRQAVNLAYTGDKYSSPLRYQEVRDNRDDLFNIELGWNTEAVEIFSTTSLAQYEGEGNRDQTDLLCVDIWPGYCDFPEFSSFTLEQDEEEAFVHETRFLSTDANSPDWLDWIAGVYYEENEGTGNSREFTPGYQDWAGIDTGYGELEYWAYSGSTFEERALFGETTFHPSEQLQVTVGARYFEQSEDIAYDCTLLPVYWYWTRDTVEPECDSGKSEIDDTVFKLNAAYNFTSDVMVYATAAEGFRRGGTNIGPQLLDSEKAFTSDSAVNYELGWHTTLADGRVIFNGAIFRIDWKDLQVPAKSELQAINITGNARKGQINGIELATQAAVTDNLGINAWVTYYDHGLKGDAPEIGGFDGDAFPGVPNLQANLALDYAVEVPTGELTLRGNAYYKDEIQTRLNSLGSFNDNELLDSYTLFNLSADYRLDQWRASLFADNVTNEYYYVGGRSARRYGERGQFHYVGLPRTIGASLSYEF</sequence>
<evidence type="ECO:0000256" key="13">
    <source>
        <dbReference type="SAM" id="SignalP"/>
    </source>
</evidence>
<dbReference type="InterPro" id="IPR000531">
    <property type="entry name" value="Beta-barrel_TonB"/>
</dbReference>
<keyword evidence="4" id="KW-0410">Iron transport</keyword>
<keyword evidence="17" id="KW-1185">Reference proteome</keyword>
<gene>
    <name evidence="16" type="primary">fyuA_5</name>
    <name evidence="16" type="ORF">AUP74_01142</name>
</gene>
<evidence type="ECO:0000313" key="16">
    <source>
        <dbReference type="EMBL" id="AOS96604.1"/>
    </source>
</evidence>
<evidence type="ECO:0000259" key="15">
    <source>
        <dbReference type="Pfam" id="PF07715"/>
    </source>
</evidence>
<dbReference type="PATRIC" id="fig|1769779.3.peg.1163"/>
<accession>A0A1C9W617</accession>
<keyword evidence="9 11" id="KW-0472">Membrane</keyword>
<feature type="signal peptide" evidence="13">
    <location>
        <begin position="1"/>
        <end position="25"/>
    </location>
</feature>
<dbReference type="PANTHER" id="PTHR32552">
    <property type="entry name" value="FERRICHROME IRON RECEPTOR-RELATED"/>
    <property type="match status" value="1"/>
</dbReference>
<keyword evidence="6" id="KW-0408">Iron</keyword>
<keyword evidence="10 11" id="KW-0998">Cell outer membrane</keyword>
<proteinExistence type="inferred from homology"/>
<keyword evidence="16" id="KW-0675">Receptor</keyword>
<evidence type="ECO:0000256" key="11">
    <source>
        <dbReference type="PROSITE-ProRule" id="PRU01360"/>
    </source>
</evidence>
<evidence type="ECO:0000256" key="8">
    <source>
        <dbReference type="ARBA" id="ARBA00023077"/>
    </source>
</evidence>
<dbReference type="Proteomes" id="UP000095672">
    <property type="component" value="Chromosome"/>
</dbReference>
<evidence type="ECO:0000256" key="2">
    <source>
        <dbReference type="ARBA" id="ARBA00022448"/>
    </source>
</evidence>